<protein>
    <submittedName>
        <fullName evidence="1">Phage protein</fullName>
    </submittedName>
</protein>
<dbReference type="RefSeq" id="WP_013623559.1">
    <property type="nucleotide sequence ID" value="NC_015172.1"/>
</dbReference>
<proteinExistence type="predicted"/>
<dbReference type="eggNOG" id="ENOG5032U9C">
    <property type="taxonomic scope" value="Bacteria"/>
</dbReference>
<accession>F0SXE2</accession>
<name>F0SXE2_SYNGF</name>
<organism evidence="1 2">
    <name type="scientific">Syntrophobotulus glycolicus (strain DSM 8271 / FlGlyR)</name>
    <dbReference type="NCBI Taxonomy" id="645991"/>
    <lineage>
        <taxon>Bacteria</taxon>
        <taxon>Bacillati</taxon>
        <taxon>Bacillota</taxon>
        <taxon>Clostridia</taxon>
        <taxon>Eubacteriales</taxon>
        <taxon>Desulfitobacteriaceae</taxon>
        <taxon>Syntrophobotulus</taxon>
    </lineage>
</organism>
<evidence type="ECO:0000313" key="2">
    <source>
        <dbReference type="Proteomes" id="UP000007488"/>
    </source>
</evidence>
<evidence type="ECO:0000313" key="1">
    <source>
        <dbReference type="EMBL" id="ADY54688.1"/>
    </source>
</evidence>
<sequence length="149" mass="17006">MSNEGYELNWDSQIENDGPEFTILPEGDYDFVVTEFERARHNGSDKLPPCWKAVVHIRIQGPEGIAIIRHNLFLHSITEGMLCAFFSAIGQRKKGEKISMDWGTVVGSKGKAKIGIRKWKNDEGREFTSNEVKKFYEHTPQKGFEAGRF</sequence>
<dbReference type="STRING" id="645991.Sgly_0322"/>
<gene>
    <name evidence="1" type="ordered locus">Sgly_0322</name>
</gene>
<dbReference type="AlphaFoldDB" id="F0SXE2"/>
<keyword evidence="2" id="KW-1185">Reference proteome</keyword>
<reference evidence="1 2" key="1">
    <citation type="journal article" date="2011" name="Stand. Genomic Sci.">
        <title>Complete genome sequence of Syntrophobotulus glycolicus type strain (FlGlyR).</title>
        <authorList>
            <person name="Han C."/>
            <person name="Mwirichia R."/>
            <person name="Chertkov O."/>
            <person name="Held B."/>
            <person name="Lapidus A."/>
            <person name="Nolan M."/>
            <person name="Lucas S."/>
            <person name="Hammon N."/>
            <person name="Deshpande S."/>
            <person name="Cheng J.F."/>
            <person name="Tapia R."/>
            <person name="Goodwin L."/>
            <person name="Pitluck S."/>
            <person name="Huntemann M."/>
            <person name="Liolios K."/>
            <person name="Ivanova N."/>
            <person name="Pagani I."/>
            <person name="Mavromatis K."/>
            <person name="Ovchinikova G."/>
            <person name="Pati A."/>
            <person name="Chen A."/>
            <person name="Palaniappan K."/>
            <person name="Land M."/>
            <person name="Hauser L."/>
            <person name="Brambilla E.M."/>
            <person name="Rohde M."/>
            <person name="Spring S."/>
            <person name="Sikorski J."/>
            <person name="Goker M."/>
            <person name="Woyke T."/>
            <person name="Bristow J."/>
            <person name="Eisen J.A."/>
            <person name="Markowitz V."/>
            <person name="Hugenholtz P."/>
            <person name="Kyrpides N.C."/>
            <person name="Klenk H.P."/>
            <person name="Detter J.C."/>
        </authorList>
    </citation>
    <scope>NUCLEOTIDE SEQUENCE [LARGE SCALE GENOMIC DNA]</scope>
    <source>
        <strain evidence="2">DSM 8271 / FlGlyR</strain>
    </source>
</reference>
<reference evidence="2" key="2">
    <citation type="submission" date="2011-02" db="EMBL/GenBank/DDBJ databases">
        <title>The complete genome of Syntrophobotulus glycolicus DSM 8271.</title>
        <authorList>
            <person name="Lucas S."/>
            <person name="Copeland A."/>
            <person name="Lapidus A."/>
            <person name="Bruce D."/>
            <person name="Goodwin L."/>
            <person name="Pitluck S."/>
            <person name="Kyrpides N."/>
            <person name="Mavromatis K."/>
            <person name="Pagani I."/>
            <person name="Ivanova N."/>
            <person name="Mikhailova N."/>
            <person name="Chertkov O."/>
            <person name="Held B."/>
            <person name="Detter J.C."/>
            <person name="Tapia R."/>
            <person name="Han C."/>
            <person name="Land M."/>
            <person name="Hauser L."/>
            <person name="Markowitz V."/>
            <person name="Cheng J.-F."/>
            <person name="Hugenholtz P."/>
            <person name="Woyke T."/>
            <person name="Wu D."/>
            <person name="Spring S."/>
            <person name="Schroeder M."/>
            <person name="Brambilla E."/>
            <person name="Klenk H.-P."/>
            <person name="Eisen J.A."/>
        </authorList>
    </citation>
    <scope>NUCLEOTIDE SEQUENCE [LARGE SCALE GENOMIC DNA]</scope>
    <source>
        <strain evidence="2">DSM 8271 / FlGlyR</strain>
    </source>
</reference>
<dbReference type="OrthoDB" id="1645191at2"/>
<dbReference type="HOGENOM" id="CLU_114069_1_0_9"/>
<dbReference type="EMBL" id="CP002547">
    <property type="protein sequence ID" value="ADY54688.1"/>
    <property type="molecule type" value="Genomic_DNA"/>
</dbReference>
<dbReference type="Proteomes" id="UP000007488">
    <property type="component" value="Chromosome"/>
</dbReference>
<dbReference type="KEGG" id="sgy:Sgly_0322"/>